<keyword evidence="3" id="KW-0472">Membrane</keyword>
<sequence>MAKAPIKADIASVSPAELSKAIRKGAPDDSSKEIFAEELKYLIKWRTCSKRSTSDIGNNLTGLAISGGGIRSATFALGVVQALASRDKMKYFDYLSTVSGGGYLGSSLVWLTSQYGNKKFSMDQSNFPYGTASPAETDPAKRRGSVDQEQQLTYLRQHGKYLAPGEGIDLVSGVGVLLRGIALNALVWFPLAALLCWILMTVRSGPNWPSWMAEWLGWIPTLLSFMFPKGFRPNGYTAIASVGACAVLVFLIYALVYSFMTCVTGPNTKWRYKTRREFESVIRYPLWVFAACVPLALLPLIFEFFNQSTASGVISTFVGVLTAVWTHLTARNSRKTQGPLLGVVATIGAFLVLYGIALMSYAWATAVFLEHNACYVQNHVLVDPCSAYNNWSIALAVFVLISLISGYFVNINLISLHRFYRDRLMEAYMPDPLDAQSALRSGPALAADKARLSEFCMEANPAHCPYPLINANVILTGSPERTWRLRGGDSFLLSPRVCGSNATGWANTTSFLGNDMSLATAMAISGAAANPDAGGDLLRNRFVALLMALANVRLGYWVGNPRGTLRGSARQRNHFSVGWREISSHFKEDAKLVELSDGGHFDNLGLYELIRRRTRFIVLCDGTADPDFSFKDFISTLSRIKADFGASIDFGTDLEAGLATFIPRRASGYPQSALFAENGFAVGTIHYAKEPDQDPKEVEGQLIYVTSTLIEKVGLDVRGYKAAFSDFPDQTTIDQFFDEAQFEAYRTLGYAIAESMLSDERCGRLIEQALGPSGNESNPLAPRKNHENERPLVSRGEK</sequence>
<dbReference type="AlphaFoldDB" id="A0A158CXK9"/>
<dbReference type="GO" id="GO:0046475">
    <property type="term" value="P:glycerophospholipid catabolic process"/>
    <property type="evidence" value="ECO:0007669"/>
    <property type="project" value="TreeGrafter"/>
</dbReference>
<evidence type="ECO:0000313" key="5">
    <source>
        <dbReference type="EMBL" id="SAK87102.1"/>
    </source>
</evidence>
<dbReference type="Gene3D" id="3.40.1090.10">
    <property type="entry name" value="Cytosolic phospholipase A2 catalytic domain"/>
    <property type="match status" value="1"/>
</dbReference>
<feature type="transmembrane region" description="Helical" evidence="3">
    <location>
        <begin position="391"/>
        <end position="415"/>
    </location>
</feature>
<keyword evidence="6" id="KW-1185">Reference proteome</keyword>
<feature type="transmembrane region" description="Helical" evidence="3">
    <location>
        <begin position="181"/>
        <end position="200"/>
    </location>
</feature>
<evidence type="ECO:0000256" key="3">
    <source>
        <dbReference type="SAM" id="Phobius"/>
    </source>
</evidence>
<protein>
    <submittedName>
        <fullName evidence="5">Patatin-like phospholipase</fullName>
    </submittedName>
</protein>
<dbReference type="SUPFAM" id="SSF52151">
    <property type="entry name" value="FabD/lysophospholipase-like"/>
    <property type="match status" value="1"/>
</dbReference>
<dbReference type="InterPro" id="IPR016035">
    <property type="entry name" value="Acyl_Trfase/lysoPLipase"/>
</dbReference>
<organism evidence="5 6">
    <name type="scientific">Caballeronia hypogeia</name>
    <dbReference type="NCBI Taxonomy" id="1777140"/>
    <lineage>
        <taxon>Bacteria</taxon>
        <taxon>Pseudomonadati</taxon>
        <taxon>Pseudomonadota</taxon>
        <taxon>Betaproteobacteria</taxon>
        <taxon>Burkholderiales</taxon>
        <taxon>Burkholderiaceae</taxon>
        <taxon>Caballeronia</taxon>
    </lineage>
</organism>
<dbReference type="InterPro" id="IPR002641">
    <property type="entry name" value="PNPLA_dom"/>
</dbReference>
<proteinExistence type="predicted"/>
<reference evidence="5" key="1">
    <citation type="submission" date="2016-01" db="EMBL/GenBank/DDBJ databases">
        <authorList>
            <person name="Peeters C."/>
        </authorList>
    </citation>
    <scope>NUCLEOTIDE SEQUENCE</scope>
    <source>
        <strain evidence="5">LMG 29322</strain>
    </source>
</reference>
<dbReference type="Pfam" id="PF01734">
    <property type="entry name" value="Patatin"/>
    <property type="match status" value="1"/>
</dbReference>
<dbReference type="GO" id="GO:0005829">
    <property type="term" value="C:cytosol"/>
    <property type="evidence" value="ECO:0007669"/>
    <property type="project" value="TreeGrafter"/>
</dbReference>
<feature type="region of interest" description="Disordered" evidence="2">
    <location>
        <begin position="769"/>
        <end position="798"/>
    </location>
</feature>
<evidence type="ECO:0000256" key="2">
    <source>
        <dbReference type="SAM" id="MobiDB-lite"/>
    </source>
</evidence>
<feature type="transmembrane region" description="Helical" evidence="3">
    <location>
        <begin position="308"/>
        <end position="328"/>
    </location>
</feature>
<feature type="transmembrane region" description="Helical" evidence="3">
    <location>
        <begin position="237"/>
        <end position="260"/>
    </location>
</feature>
<dbReference type="Proteomes" id="UP000054851">
    <property type="component" value="Unassembled WGS sequence"/>
</dbReference>
<gene>
    <name evidence="5" type="ORF">AWB79_06158</name>
</gene>
<keyword evidence="3" id="KW-1133">Transmembrane helix</keyword>
<name>A0A158CXK9_9BURK</name>
<dbReference type="STRING" id="1777140.AWB79_06158"/>
<dbReference type="OrthoDB" id="100544at2"/>
<feature type="transmembrane region" description="Helical" evidence="3">
    <location>
        <begin position="281"/>
        <end position="302"/>
    </location>
</feature>
<keyword evidence="3" id="KW-0812">Transmembrane</keyword>
<evidence type="ECO:0000256" key="1">
    <source>
        <dbReference type="ARBA" id="ARBA00023098"/>
    </source>
</evidence>
<dbReference type="GO" id="GO:0004623">
    <property type="term" value="F:phospholipase A2 activity"/>
    <property type="evidence" value="ECO:0007669"/>
    <property type="project" value="TreeGrafter"/>
</dbReference>
<feature type="transmembrane region" description="Helical" evidence="3">
    <location>
        <begin position="340"/>
        <end position="363"/>
    </location>
</feature>
<feature type="domain" description="PNPLA" evidence="4">
    <location>
        <begin position="63"/>
        <end position="111"/>
    </location>
</feature>
<evidence type="ECO:0000259" key="4">
    <source>
        <dbReference type="Pfam" id="PF01734"/>
    </source>
</evidence>
<feature type="compositionally biased region" description="Basic and acidic residues" evidence="2">
    <location>
        <begin position="784"/>
        <end position="798"/>
    </location>
</feature>
<accession>A0A158CXK9</accession>
<evidence type="ECO:0000313" key="6">
    <source>
        <dbReference type="Proteomes" id="UP000054851"/>
    </source>
</evidence>
<dbReference type="EMBL" id="FCOA02000030">
    <property type="protein sequence ID" value="SAK87102.1"/>
    <property type="molecule type" value="Genomic_DNA"/>
</dbReference>
<dbReference type="PANTHER" id="PTHR10728:SF40">
    <property type="entry name" value="PATATIN FAMILY PROTEIN"/>
    <property type="match status" value="1"/>
</dbReference>
<comment type="caution">
    <text evidence="5">The sequence shown here is derived from an EMBL/GenBank/DDBJ whole genome shotgun (WGS) entry which is preliminary data.</text>
</comment>
<keyword evidence="1" id="KW-0443">Lipid metabolism</keyword>
<dbReference type="RefSeq" id="WP_061171189.1">
    <property type="nucleotide sequence ID" value="NZ_FCOA02000030.1"/>
</dbReference>
<dbReference type="PANTHER" id="PTHR10728">
    <property type="entry name" value="CYTOSOLIC PHOSPHOLIPASE A2"/>
    <property type="match status" value="1"/>
</dbReference>